<feature type="transmembrane region" description="Helical" evidence="4">
    <location>
        <begin position="225"/>
        <end position="244"/>
    </location>
</feature>
<dbReference type="GO" id="GO:0010487">
    <property type="term" value="F:thermospermine synthase activity"/>
    <property type="evidence" value="ECO:0007669"/>
    <property type="project" value="UniProtKB-ARBA"/>
</dbReference>
<keyword evidence="4" id="KW-1003">Cell membrane</keyword>
<feature type="active site" description="Proton acceptor" evidence="4 5">
    <location>
        <position position="392"/>
    </location>
</feature>
<keyword evidence="2 4" id="KW-0808">Transferase</keyword>
<dbReference type="Pfam" id="PF01564">
    <property type="entry name" value="Spermine_synth"/>
    <property type="match status" value="1"/>
</dbReference>
<feature type="binding site" evidence="4">
    <location>
        <position position="340"/>
    </location>
    <ligand>
        <name>S-methyl-5'-thioadenosine</name>
        <dbReference type="ChEBI" id="CHEBI:17509"/>
    </ligand>
</feature>
<comment type="caution">
    <text evidence="4">Lacks conserved residue(s) required for the propagation of feature annotation.</text>
</comment>
<sequence length="530" mass="57857">MEQEIGTSLDSLDAENTEHNGNFLSSKQRKLLLAAAAISSACGLAVELLLGTLASYLVGNQALSYGIAVGGFLAAMGAGSYLSRFVAAKTKGRFLQNQLLLAFVQVELAIAPLTALLPLGLFALFVLDGSIWLGLVLVTLLLGLLAGLEVPLLTRLVESSEGVREALAGVLALDYLGALIGSLLFPVLLLPWLGMFPTAFILGAFPAFMVFAIGKSFPQLRRWAYLGLMVGVLLCTLAPISLPISNNLENNLYKAPVIQRIQTPYQRIVLTRQGQDVRLFLNGDLQFSTIDEYRYHEALVHPAMSATPNRKRVLVLGAGDGMAVREVLKWREVEKVVLIELDPAVVKLATRHPQLVQVNNKALTDPRVEVINADAFTTAPGLKETFDVIIADFPDPDQEILAKLYSDGFYRRLMGRLADSGVLVTQASSPFFAPKVLSCITETIAHTGLKVHPYVVDVPSFGPWGFVMASRAAIESDKLELPVSTRFLTPNILHHLFELPKDVLLGNTKVNRLSDPVIVRYQLDSRWVSY</sequence>
<feature type="binding site" evidence="4">
    <location>
        <begin position="374"/>
        <end position="375"/>
    </location>
    <ligand>
        <name>S-methyl-5'-thioadenosine</name>
        <dbReference type="ChEBI" id="CHEBI:17509"/>
    </ligand>
</feature>
<comment type="similarity">
    <text evidence="1 4">Belongs to the spermidine/spermine synthase family.</text>
</comment>
<dbReference type="NCBIfam" id="NF002956">
    <property type="entry name" value="PRK03612.1"/>
    <property type="match status" value="1"/>
</dbReference>
<feature type="transmembrane region" description="Helical" evidence="4">
    <location>
        <begin position="195"/>
        <end position="213"/>
    </location>
</feature>
<gene>
    <name evidence="4" type="primary">speE</name>
    <name evidence="7" type="ORF">DA73_0207200</name>
</gene>
<accession>A0A0C1NK14</accession>
<comment type="catalytic activity">
    <reaction evidence="4">
        <text>S-adenosyl 3-(methylsulfanyl)propylamine + putrescine = S-methyl-5'-thioadenosine + spermidine + H(+)</text>
        <dbReference type="Rhea" id="RHEA:12721"/>
        <dbReference type="ChEBI" id="CHEBI:15378"/>
        <dbReference type="ChEBI" id="CHEBI:17509"/>
        <dbReference type="ChEBI" id="CHEBI:57443"/>
        <dbReference type="ChEBI" id="CHEBI:57834"/>
        <dbReference type="ChEBI" id="CHEBI:326268"/>
        <dbReference type="EC" id="2.5.1.16"/>
    </reaction>
</comment>
<keyword evidence="4" id="KW-1133">Transmembrane helix</keyword>
<dbReference type="PANTHER" id="PTHR43317:SF1">
    <property type="entry name" value="THERMOSPERMINE SYNTHASE ACAULIS5"/>
    <property type="match status" value="1"/>
</dbReference>
<keyword evidence="4" id="KW-0472">Membrane</keyword>
<dbReference type="GO" id="GO:0004766">
    <property type="term" value="F:spermidine synthase activity"/>
    <property type="evidence" value="ECO:0007669"/>
    <property type="project" value="UniProtKB-UniRule"/>
</dbReference>
<evidence type="ECO:0000256" key="1">
    <source>
        <dbReference type="ARBA" id="ARBA00007867"/>
    </source>
</evidence>
<feature type="domain" description="PABS" evidence="6">
    <location>
        <begin position="235"/>
        <end position="471"/>
    </location>
</feature>
<dbReference type="UniPathway" id="UPA00248">
    <property type="reaction ID" value="UER00314"/>
</dbReference>
<dbReference type="AlphaFoldDB" id="A0A0C1NK14"/>
<protein>
    <recommendedName>
        <fullName evidence="4">Polyamine aminopropyltransferase</fullName>
    </recommendedName>
    <alternativeName>
        <fullName evidence="4">Putrescine aminopropyltransferase</fullName>
        <shortName evidence="4">PAPT</shortName>
    </alternativeName>
    <alternativeName>
        <fullName evidence="4">Spermidine synthase</fullName>
        <shortName evidence="4">SPDS</shortName>
        <shortName evidence="4">SPDSY</shortName>
        <ecNumber evidence="4">2.5.1.16</ecNumber>
    </alternativeName>
</protein>
<proteinExistence type="inferred from homology"/>
<dbReference type="InterPro" id="IPR001045">
    <property type="entry name" value="Spermi_synthase"/>
</dbReference>
<evidence type="ECO:0000313" key="7">
    <source>
        <dbReference type="EMBL" id="KIE13171.1"/>
    </source>
</evidence>
<dbReference type="SUPFAM" id="SSF53335">
    <property type="entry name" value="S-adenosyl-L-methionine-dependent methyltransferases"/>
    <property type="match status" value="1"/>
</dbReference>
<dbReference type="GO" id="GO:0008295">
    <property type="term" value="P:spermidine biosynthetic process"/>
    <property type="evidence" value="ECO:0007669"/>
    <property type="project" value="UniProtKB-UniRule"/>
</dbReference>
<dbReference type="CDD" id="cd02440">
    <property type="entry name" value="AdoMet_MTases"/>
    <property type="match status" value="1"/>
</dbReference>
<dbReference type="PANTHER" id="PTHR43317">
    <property type="entry name" value="THERMOSPERMINE SYNTHASE ACAULIS5"/>
    <property type="match status" value="1"/>
</dbReference>
<dbReference type="Gene3D" id="3.40.50.150">
    <property type="entry name" value="Vaccinia Virus protein VP39"/>
    <property type="match status" value="1"/>
</dbReference>
<comment type="caution">
    <text evidence="7">The sequence shown here is derived from an EMBL/GenBank/DDBJ whole genome shotgun (WGS) entry which is preliminary data.</text>
</comment>
<feature type="transmembrane region" description="Helical" evidence="4">
    <location>
        <begin position="131"/>
        <end position="154"/>
    </location>
</feature>
<feature type="binding site" evidence="4">
    <location>
        <position position="266"/>
    </location>
    <ligand>
        <name>S-methyl-5'-thioadenosine</name>
        <dbReference type="ChEBI" id="CHEBI:17509"/>
    </ligand>
</feature>
<dbReference type="HAMAP" id="MF_00198">
    <property type="entry name" value="Spermidine_synth"/>
    <property type="match status" value="1"/>
</dbReference>
<dbReference type="EC" id="2.5.1.16" evidence="4"/>
<dbReference type="InterPro" id="IPR030374">
    <property type="entry name" value="PABS"/>
</dbReference>
<dbReference type="GO" id="GO:0005886">
    <property type="term" value="C:plasma membrane"/>
    <property type="evidence" value="ECO:0007669"/>
    <property type="project" value="UniProtKB-SubCell"/>
</dbReference>
<evidence type="ECO:0000256" key="4">
    <source>
        <dbReference type="HAMAP-Rule" id="MF_00198"/>
    </source>
</evidence>
<evidence type="ECO:0000256" key="2">
    <source>
        <dbReference type="ARBA" id="ARBA00022679"/>
    </source>
</evidence>
<keyword evidence="4" id="KW-0812">Transmembrane</keyword>
<dbReference type="InterPro" id="IPR029063">
    <property type="entry name" value="SAM-dependent_MTases_sf"/>
</dbReference>
<comment type="pathway">
    <text evidence="4">Amine and polyamine biosynthesis; spermidine biosynthesis; spermidine from putrescine: step 1/1.</text>
</comment>
<dbReference type="EMBL" id="JHEG02000019">
    <property type="protein sequence ID" value="KIE13171.1"/>
    <property type="molecule type" value="Genomic_DNA"/>
</dbReference>
<feature type="transmembrane region" description="Helical" evidence="4">
    <location>
        <begin position="166"/>
        <end position="189"/>
    </location>
</feature>
<feature type="transmembrane region" description="Helical" evidence="4">
    <location>
        <begin position="63"/>
        <end position="87"/>
    </location>
</feature>
<comment type="function">
    <text evidence="4">Catalyzes the irreversible transfer of a propylamine group from the amino donor S-adenosylmethioninamine (decarboxy-AdoMet) to putrescine (1,4-diaminobutane) to yield spermidine.</text>
</comment>
<evidence type="ECO:0000256" key="5">
    <source>
        <dbReference type="PROSITE-ProRule" id="PRU00354"/>
    </source>
</evidence>
<keyword evidence="3 4" id="KW-0620">Polyamine biosynthesis</keyword>
<feature type="binding site" evidence="4">
    <location>
        <position position="320"/>
    </location>
    <ligand>
        <name>spermidine</name>
        <dbReference type="ChEBI" id="CHEBI:57834"/>
    </ligand>
</feature>
<feature type="transmembrane region" description="Helical" evidence="4">
    <location>
        <begin position="99"/>
        <end position="125"/>
    </location>
</feature>
<comment type="subcellular location">
    <subcellularLocation>
        <location evidence="4">Cell membrane</location>
        <topology evidence="4">Multi-pass membrane protein</topology>
    </subcellularLocation>
</comment>
<organism evidence="7">
    <name type="scientific">Tolypothrix bouteillei VB521301</name>
    <dbReference type="NCBI Taxonomy" id="1479485"/>
    <lineage>
        <taxon>Bacteria</taxon>
        <taxon>Bacillati</taxon>
        <taxon>Cyanobacteriota</taxon>
        <taxon>Cyanophyceae</taxon>
        <taxon>Nostocales</taxon>
        <taxon>Tolypothrichaceae</taxon>
        <taxon>Tolypothrix</taxon>
    </lineage>
</organism>
<evidence type="ECO:0000259" key="6">
    <source>
        <dbReference type="PROSITE" id="PS51006"/>
    </source>
</evidence>
<dbReference type="NCBIfam" id="NF037959">
    <property type="entry name" value="MFS_SpdSyn"/>
    <property type="match status" value="1"/>
</dbReference>
<name>A0A0C1NK14_9CYAN</name>
<reference evidence="7" key="1">
    <citation type="journal article" date="2015" name="Genome Announc.">
        <title>Draft Genome Sequence of Tolypothrix boutellei Strain VB521301.</title>
        <authorList>
            <person name="Chandrababunaidu M.M."/>
            <person name="Singh D."/>
            <person name="Sen D."/>
            <person name="Bhan S."/>
            <person name="Das S."/>
            <person name="Gupta A."/>
            <person name="Adhikary S.P."/>
            <person name="Tripathy S."/>
        </authorList>
    </citation>
    <scope>NUCLEOTIDE SEQUENCE</scope>
    <source>
        <strain evidence="7">VB521301</strain>
    </source>
</reference>
<dbReference type="FunFam" id="3.40.50.150:FF:000088">
    <property type="entry name" value="Polyamine aminopropyltransferase"/>
    <property type="match status" value="1"/>
</dbReference>
<dbReference type="PROSITE" id="PS51006">
    <property type="entry name" value="PABS_2"/>
    <property type="match status" value="1"/>
</dbReference>
<keyword evidence="4" id="KW-0745">Spermidine biosynthesis</keyword>
<dbReference type="STRING" id="1479485.DA73_0207200"/>
<feature type="transmembrane region" description="Helical" evidence="4">
    <location>
        <begin position="31"/>
        <end position="57"/>
    </location>
</feature>
<evidence type="ECO:0000256" key="3">
    <source>
        <dbReference type="ARBA" id="ARBA00023115"/>
    </source>
</evidence>
<feature type="binding site" evidence="4">
    <location>
        <position position="296"/>
    </location>
    <ligand>
        <name>spermidine</name>
        <dbReference type="ChEBI" id="CHEBI:57834"/>
    </ligand>
</feature>
<dbReference type="RefSeq" id="WP_038081753.1">
    <property type="nucleotide sequence ID" value="NZ_JHEG04000001.1"/>
</dbReference>
<comment type="subunit">
    <text evidence="4">Homodimer or homotetramer.</text>
</comment>